<evidence type="ECO:0000313" key="3">
    <source>
        <dbReference type="Proteomes" id="UP001162480"/>
    </source>
</evidence>
<protein>
    <submittedName>
        <fullName evidence="2">Uncharacterized protein</fullName>
    </submittedName>
</protein>
<evidence type="ECO:0000313" key="2">
    <source>
        <dbReference type="EMBL" id="CAI9729162.1"/>
    </source>
</evidence>
<name>A0AA36B8V3_OCTVU</name>
<gene>
    <name evidence="2" type="ORF">OCTVUL_1B022148</name>
</gene>
<proteinExistence type="predicted"/>
<dbReference type="AlphaFoldDB" id="A0AA36B8V3"/>
<dbReference type="Proteomes" id="UP001162480">
    <property type="component" value="Chromosome 10"/>
</dbReference>
<accession>A0AA36B8V3</accession>
<reference evidence="2" key="1">
    <citation type="submission" date="2023-08" db="EMBL/GenBank/DDBJ databases">
        <authorList>
            <person name="Alioto T."/>
            <person name="Alioto T."/>
            <person name="Gomez Garrido J."/>
        </authorList>
    </citation>
    <scope>NUCLEOTIDE SEQUENCE</scope>
</reference>
<dbReference type="EMBL" id="OX597823">
    <property type="protein sequence ID" value="CAI9729162.1"/>
    <property type="molecule type" value="Genomic_DNA"/>
</dbReference>
<evidence type="ECO:0000256" key="1">
    <source>
        <dbReference type="SAM" id="MobiDB-lite"/>
    </source>
</evidence>
<sequence>MARGRPAARQFIVPKLEVLNPESILEESWNITRLSKAEDKILQWLARRRLIMNMQIWENCNSLCGLTTCGDSMNVKTYVSQGLTISKFGTAKSEIDNPDSNEIDREPVQ</sequence>
<feature type="region of interest" description="Disordered" evidence="1">
    <location>
        <begin position="90"/>
        <end position="109"/>
    </location>
</feature>
<organism evidence="2 3">
    <name type="scientific">Octopus vulgaris</name>
    <name type="common">Common octopus</name>
    <dbReference type="NCBI Taxonomy" id="6645"/>
    <lineage>
        <taxon>Eukaryota</taxon>
        <taxon>Metazoa</taxon>
        <taxon>Spiralia</taxon>
        <taxon>Lophotrochozoa</taxon>
        <taxon>Mollusca</taxon>
        <taxon>Cephalopoda</taxon>
        <taxon>Coleoidea</taxon>
        <taxon>Octopodiformes</taxon>
        <taxon>Octopoda</taxon>
        <taxon>Incirrata</taxon>
        <taxon>Octopodidae</taxon>
        <taxon>Octopus</taxon>
    </lineage>
</organism>
<keyword evidence="3" id="KW-1185">Reference proteome</keyword>